<dbReference type="eggNOG" id="KOG0054">
    <property type="taxonomic scope" value="Eukaryota"/>
</dbReference>
<dbReference type="InterPro" id="IPR036640">
    <property type="entry name" value="ABC1_TM_sf"/>
</dbReference>
<dbReference type="FunFam" id="3.40.50.300:FF:000610">
    <property type="entry name" value="Multidrug resistance-associated ABC transporter"/>
    <property type="match status" value="1"/>
</dbReference>
<dbReference type="InterPro" id="IPR003593">
    <property type="entry name" value="AAA+_ATPase"/>
</dbReference>
<evidence type="ECO:0000313" key="13">
    <source>
        <dbReference type="EMBL" id="CCG83581.1"/>
    </source>
</evidence>
<feature type="domain" description="ABC transporter" evidence="11">
    <location>
        <begin position="855"/>
        <end position="1094"/>
    </location>
</feature>
<feature type="transmembrane region" description="Helical" evidence="10">
    <location>
        <begin position="220"/>
        <end position="240"/>
    </location>
</feature>
<feature type="transmembrane region" description="Helical" evidence="10">
    <location>
        <begin position="246"/>
        <end position="269"/>
    </location>
</feature>
<evidence type="ECO:0000256" key="6">
    <source>
        <dbReference type="ARBA" id="ARBA00022741"/>
    </source>
</evidence>
<dbReference type="InterPro" id="IPR011527">
    <property type="entry name" value="ABC1_TM_dom"/>
</dbReference>
<evidence type="ECO:0000256" key="5">
    <source>
        <dbReference type="ARBA" id="ARBA00022737"/>
    </source>
</evidence>
<dbReference type="OrthoDB" id="6500128at2759"/>
<dbReference type="GO" id="GO:0016020">
    <property type="term" value="C:membrane"/>
    <property type="evidence" value="ECO:0007669"/>
    <property type="project" value="UniProtKB-SubCell"/>
</dbReference>
<evidence type="ECO:0000313" key="14">
    <source>
        <dbReference type="Proteomes" id="UP000013776"/>
    </source>
</evidence>
<dbReference type="InterPro" id="IPR003439">
    <property type="entry name" value="ABC_transporter-like_ATP-bd"/>
</dbReference>
<feature type="transmembrane region" description="Helical" evidence="10">
    <location>
        <begin position="537"/>
        <end position="558"/>
    </location>
</feature>
<keyword evidence="9 10" id="KW-0472">Membrane</keyword>
<evidence type="ECO:0000256" key="3">
    <source>
        <dbReference type="ARBA" id="ARBA00022448"/>
    </source>
</evidence>
<dbReference type="PANTHER" id="PTHR24223:SF356">
    <property type="entry name" value="ATP-BINDING CASSETTE TRANSPORTER ABC4"/>
    <property type="match status" value="1"/>
</dbReference>
<evidence type="ECO:0000259" key="11">
    <source>
        <dbReference type="PROSITE" id="PS50893"/>
    </source>
</evidence>
<keyword evidence="6" id="KW-0547">Nucleotide-binding</keyword>
<dbReference type="EMBL" id="CAHR02000159">
    <property type="protein sequence ID" value="CCG83581.1"/>
    <property type="molecule type" value="Genomic_DNA"/>
</dbReference>
<proteinExistence type="inferred from homology"/>
<dbReference type="GO" id="GO:0005737">
    <property type="term" value="C:cytoplasm"/>
    <property type="evidence" value="ECO:0007669"/>
    <property type="project" value="UniProtKB-ARBA"/>
</dbReference>
<feature type="transmembrane region" description="Helical" evidence="10">
    <location>
        <begin position="146"/>
        <end position="165"/>
    </location>
</feature>
<dbReference type="STRING" id="1097556.R4XCN0"/>
<dbReference type="Proteomes" id="UP000013776">
    <property type="component" value="Unassembled WGS sequence"/>
</dbReference>
<dbReference type="PROSITE" id="PS00211">
    <property type="entry name" value="ABC_TRANSPORTER_1"/>
    <property type="match status" value="1"/>
</dbReference>
<keyword evidence="5" id="KW-0677">Repeat</keyword>
<feature type="domain" description="ABC transmembrane type-1" evidence="12">
    <location>
        <begin position="11"/>
        <end position="288"/>
    </location>
</feature>
<dbReference type="GO" id="GO:0016887">
    <property type="term" value="F:ATP hydrolysis activity"/>
    <property type="evidence" value="ECO:0007669"/>
    <property type="project" value="InterPro"/>
</dbReference>
<dbReference type="PANTHER" id="PTHR24223">
    <property type="entry name" value="ATP-BINDING CASSETTE SUB-FAMILY C"/>
    <property type="match status" value="1"/>
</dbReference>
<keyword evidence="4 10" id="KW-0812">Transmembrane</keyword>
<dbReference type="SMART" id="SM00382">
    <property type="entry name" value="AAA"/>
    <property type="match status" value="2"/>
</dbReference>
<evidence type="ECO:0000256" key="9">
    <source>
        <dbReference type="ARBA" id="ARBA00023136"/>
    </source>
</evidence>
<evidence type="ECO:0000259" key="12">
    <source>
        <dbReference type="PROSITE" id="PS50929"/>
    </source>
</evidence>
<evidence type="ECO:0000256" key="1">
    <source>
        <dbReference type="ARBA" id="ARBA00004141"/>
    </source>
</evidence>
<dbReference type="AlphaFoldDB" id="R4XCN0"/>
<dbReference type="GO" id="GO:0140359">
    <property type="term" value="F:ABC-type transporter activity"/>
    <property type="evidence" value="ECO:0007669"/>
    <property type="project" value="InterPro"/>
</dbReference>
<gene>
    <name evidence="13" type="ORF">TAPDE_003814</name>
</gene>
<dbReference type="GO" id="GO:0005524">
    <property type="term" value="F:ATP binding"/>
    <property type="evidence" value="ECO:0007669"/>
    <property type="project" value="UniProtKB-KW"/>
</dbReference>
<dbReference type="InterPro" id="IPR027417">
    <property type="entry name" value="P-loop_NTPase"/>
</dbReference>
<feature type="transmembrane region" description="Helical" evidence="10">
    <location>
        <begin position="578"/>
        <end position="600"/>
    </location>
</feature>
<protein>
    <submittedName>
        <fullName evidence="13">Abc transporter</fullName>
    </submittedName>
</protein>
<dbReference type="CDD" id="cd18596">
    <property type="entry name" value="ABC_6TM_VMR1_D1_like"/>
    <property type="match status" value="1"/>
</dbReference>
<dbReference type="CDD" id="cd18604">
    <property type="entry name" value="ABC_6TM_VMR1_D2_like"/>
    <property type="match status" value="1"/>
</dbReference>
<keyword evidence="8 10" id="KW-1133">Transmembrane helix</keyword>
<evidence type="ECO:0000256" key="8">
    <source>
        <dbReference type="ARBA" id="ARBA00022989"/>
    </source>
</evidence>
<dbReference type="Pfam" id="PF00664">
    <property type="entry name" value="ABC_membrane"/>
    <property type="match status" value="2"/>
</dbReference>
<dbReference type="SUPFAM" id="SSF52540">
    <property type="entry name" value="P-loop containing nucleoside triphosphate hydrolases"/>
    <property type="match status" value="2"/>
</dbReference>
<feature type="transmembrane region" description="Helical" evidence="10">
    <location>
        <begin position="121"/>
        <end position="140"/>
    </location>
</feature>
<dbReference type="PROSITE" id="PS50929">
    <property type="entry name" value="ABC_TM1F"/>
    <property type="match status" value="2"/>
</dbReference>
<sequence length="1109" mass="121686">MRWDLLAMSSLAIVVSTTQFFSPIAMQQLLRYLEDVDGSSTNPYLWAILILLGPLSWAVSREMYTFVATRVTVRVKAALTQLIYLKVMVMKANDGNEETSTGRISNLMSTDIETITTVRELFLLIVQLPVCTFVSLVLLYRLMGHAALLGFGGLLLTIPIPGFLANSMALYQRAASLATDLRLSVISENLNAIRITKLFGWEVPKTQLIIEMRYNEQEKLWKRNFVAIAIGFVTDLLPSLNMLATFFVFTLVMGYQLTASTAFTAIAYFEILRSQFLWVGYLSRNVIQSQVSIQRIEAFLNNAEEISPAHSESHNQTRFLSVTCAWSKLGQETRFMLKNVNISFGPGLTIVIGPTASGKSSLLMALLGEMRNGATLSGGQKQRIALARALYSNAQTLLLDDVLSALDAGMGAKIFKSAITGELTRGKTIVLVTHAVGLCTPLADQVVTMNNGYTSIRRKESVLNLHKRAMSDAEAVTIASLAQNTKNALNPTDRQLSNTIRLTKAKVITTHDEKAATGRISRTATLSLLQNFGSAKYLALLLLVQLLYQGLTVCKTLFPGIWADAYESEKEVHVGVYLSVYTILIFGESFMNAVCNAFVYHGNWTAAGRLHGRLLFSVFQAPLSWHDNTPVGRVLNRFSRDIQSLDTTITPWIRMSIDGLLKVTFSAISVATILPLFAIPAAVVGAMGLIIGELYTKAQISVKRLVSVSESPLFCHFGDSIAGIVTIRSFGAQKRFVLETESRIDDHTRPLEVLYTLTRWSQIRADSLGALVAFGAALLALMGKHRDSGLIGFSLATASGFSVTLLNLIRALNEMEVELNSFERIQEYSGLPQEPPDNAAEQVSPSWPRSGDLIVQNLCVKYSPDTPEILKDISFTLKAGEKIGVVGRSGSGKSTLALSLLRLTHHVSGSIVLDGKDIEDVNLSTLRRRITIIPQDPVLFSGTVRTNLDPFGTVSDALLQQALHHSGLDAQSNDAELTATRATTTLDSKVTEAGQNFSQGQRQILALARAIVRNSKLIIMDEATASCDGATDARIQETLRTQFRDSTVLTIAHRLRTICDYDRIMVMQEGKLIEMDSPANLMNVKGGVFAGMIRESVDSKALLEVIRSK</sequence>
<keyword evidence="14" id="KW-1185">Reference proteome</keyword>
<feature type="domain" description="ABC transmembrane type-1" evidence="12">
    <location>
        <begin position="539"/>
        <end position="824"/>
    </location>
</feature>
<evidence type="ECO:0000256" key="7">
    <source>
        <dbReference type="ARBA" id="ARBA00022840"/>
    </source>
</evidence>
<keyword evidence="7" id="KW-0067">ATP-binding</keyword>
<reference evidence="13 14" key="1">
    <citation type="journal article" date="2013" name="MBio">
        <title>Genome sequencing of the plant pathogen Taphrina deformans, the causal agent of peach leaf curl.</title>
        <authorList>
            <person name="Cisse O.H."/>
            <person name="Almeida J.M.G.C.F."/>
            <person name="Fonseca A."/>
            <person name="Kumar A.A."/>
            <person name="Salojaervi J."/>
            <person name="Overmyer K."/>
            <person name="Hauser P.M."/>
            <person name="Pagni M."/>
        </authorList>
    </citation>
    <scope>NUCLEOTIDE SEQUENCE [LARGE SCALE GENOMIC DNA]</scope>
    <source>
        <strain evidence="14">PYCC 5710 / ATCC 11124 / CBS 356.35 / IMI 108563 / JCM 9778 / NBRC 8474</strain>
    </source>
</reference>
<dbReference type="InterPro" id="IPR050173">
    <property type="entry name" value="ABC_transporter_C-like"/>
</dbReference>
<evidence type="ECO:0000256" key="10">
    <source>
        <dbReference type="SAM" id="Phobius"/>
    </source>
</evidence>
<keyword evidence="3" id="KW-0813">Transport</keyword>
<dbReference type="CDD" id="cd03244">
    <property type="entry name" value="ABCC_MRP_domain2"/>
    <property type="match status" value="1"/>
</dbReference>
<dbReference type="Pfam" id="PF00005">
    <property type="entry name" value="ABC_tran"/>
    <property type="match status" value="2"/>
</dbReference>
<dbReference type="InterPro" id="IPR017871">
    <property type="entry name" value="ABC_transporter-like_CS"/>
</dbReference>
<dbReference type="Gene3D" id="3.40.50.300">
    <property type="entry name" value="P-loop containing nucleotide triphosphate hydrolases"/>
    <property type="match status" value="3"/>
</dbReference>
<accession>R4XCN0</accession>
<name>R4XCN0_TAPDE</name>
<evidence type="ECO:0000256" key="2">
    <source>
        <dbReference type="ARBA" id="ARBA00009726"/>
    </source>
</evidence>
<feature type="transmembrane region" description="Helical" evidence="10">
    <location>
        <begin position="663"/>
        <end position="691"/>
    </location>
</feature>
<dbReference type="SUPFAM" id="SSF90123">
    <property type="entry name" value="ABC transporter transmembrane region"/>
    <property type="match status" value="2"/>
</dbReference>
<organism evidence="13 14">
    <name type="scientific">Taphrina deformans (strain PYCC 5710 / ATCC 11124 / CBS 356.35 / IMI 108563 / JCM 9778 / NBRC 8474)</name>
    <name type="common">Peach leaf curl fungus</name>
    <name type="synonym">Lalaria deformans</name>
    <dbReference type="NCBI Taxonomy" id="1097556"/>
    <lineage>
        <taxon>Eukaryota</taxon>
        <taxon>Fungi</taxon>
        <taxon>Dikarya</taxon>
        <taxon>Ascomycota</taxon>
        <taxon>Taphrinomycotina</taxon>
        <taxon>Taphrinomycetes</taxon>
        <taxon>Taphrinales</taxon>
        <taxon>Taphrinaceae</taxon>
        <taxon>Taphrina</taxon>
    </lineage>
</organism>
<dbReference type="PROSITE" id="PS50893">
    <property type="entry name" value="ABC_TRANSPORTER_2"/>
    <property type="match status" value="2"/>
</dbReference>
<comment type="subcellular location">
    <subcellularLocation>
        <location evidence="1">Membrane</location>
        <topology evidence="1">Multi-pass membrane protein</topology>
    </subcellularLocation>
</comment>
<comment type="similarity">
    <text evidence="2">Belongs to the ABC transporter superfamily. ABCC family. Conjugate transporter (TC 3.A.1.208) subfamily.</text>
</comment>
<dbReference type="Gene3D" id="1.20.1560.10">
    <property type="entry name" value="ABC transporter type 1, transmembrane domain"/>
    <property type="match status" value="2"/>
</dbReference>
<comment type="caution">
    <text evidence="13">The sequence shown here is derived from an EMBL/GenBank/DDBJ whole genome shotgun (WGS) entry which is preliminary data.</text>
</comment>
<feature type="domain" description="ABC transporter" evidence="11">
    <location>
        <begin position="181"/>
        <end position="478"/>
    </location>
</feature>
<dbReference type="FunFam" id="1.20.1560.10:FF:000013">
    <property type="entry name" value="ABC transporter C family member 2"/>
    <property type="match status" value="1"/>
</dbReference>
<dbReference type="VEuPathDB" id="FungiDB:TAPDE_003814"/>
<evidence type="ECO:0000256" key="4">
    <source>
        <dbReference type="ARBA" id="ARBA00022692"/>
    </source>
</evidence>
<feature type="transmembrane region" description="Helical" evidence="10">
    <location>
        <begin position="44"/>
        <end position="60"/>
    </location>
</feature>